<evidence type="ECO:0000313" key="8">
    <source>
        <dbReference type="Proteomes" id="UP000198949"/>
    </source>
</evidence>
<dbReference type="EMBL" id="FNAD01000001">
    <property type="protein sequence ID" value="SDD03958.1"/>
    <property type="molecule type" value="Genomic_DNA"/>
</dbReference>
<dbReference type="PROSITE" id="PS50977">
    <property type="entry name" value="HTH_TETR_2"/>
    <property type="match status" value="1"/>
</dbReference>
<dbReference type="Proteomes" id="UP000198949">
    <property type="component" value="Unassembled WGS sequence"/>
</dbReference>
<keyword evidence="3 5" id="KW-0238">DNA-binding</keyword>
<feature type="DNA-binding region" description="H-T-H motif" evidence="5">
    <location>
        <begin position="18"/>
        <end position="37"/>
    </location>
</feature>
<dbReference type="PANTHER" id="PTHR30055:SF234">
    <property type="entry name" value="HTH-TYPE TRANSCRIPTIONAL REGULATOR BETI"/>
    <property type="match status" value="1"/>
</dbReference>
<dbReference type="STRING" id="58114.SAMN05216270_101490"/>
<evidence type="ECO:0000256" key="5">
    <source>
        <dbReference type="PROSITE-ProRule" id="PRU00335"/>
    </source>
</evidence>
<proteinExistence type="predicted"/>
<dbReference type="InterPro" id="IPR009057">
    <property type="entry name" value="Homeodomain-like_sf"/>
</dbReference>
<dbReference type="GO" id="GO:0000976">
    <property type="term" value="F:transcription cis-regulatory region binding"/>
    <property type="evidence" value="ECO:0007669"/>
    <property type="project" value="TreeGrafter"/>
</dbReference>
<dbReference type="Gene3D" id="1.10.357.10">
    <property type="entry name" value="Tetracycline Repressor, domain 2"/>
    <property type="match status" value="1"/>
</dbReference>
<protein>
    <submittedName>
        <fullName evidence="7">Transcriptional regulator, TetR family</fullName>
    </submittedName>
</protein>
<organism evidence="7 8">
    <name type="scientific">Glycomyces harbinensis</name>
    <dbReference type="NCBI Taxonomy" id="58114"/>
    <lineage>
        <taxon>Bacteria</taxon>
        <taxon>Bacillati</taxon>
        <taxon>Actinomycetota</taxon>
        <taxon>Actinomycetes</taxon>
        <taxon>Glycomycetales</taxon>
        <taxon>Glycomycetaceae</taxon>
        <taxon>Glycomyces</taxon>
    </lineage>
</organism>
<sequence>MAEAVHRLIAHDGLDAATMAAVAREAGFSVGLVQHYFTSKDDLLLFAYERMTADQLGRVARLVEEGEAAQQPIRAILKRCMPQLWPLDAPRRGEYRVSRVFHARALDNPTIAEVGRRTAAVVRAQIARAVANGKECGEVEKGTDAELAAVELAALIEGLADDLYREPGPPVGERTMDGAAQAVLESRLRALFPGECRHYA</sequence>
<reference evidence="8" key="1">
    <citation type="submission" date="2016-10" db="EMBL/GenBank/DDBJ databases">
        <authorList>
            <person name="Varghese N."/>
            <person name="Submissions S."/>
        </authorList>
    </citation>
    <scope>NUCLEOTIDE SEQUENCE [LARGE SCALE GENOMIC DNA]</scope>
    <source>
        <strain evidence="8">CGMCC 4.3516</strain>
    </source>
</reference>
<keyword evidence="8" id="KW-1185">Reference proteome</keyword>
<dbReference type="InterPro" id="IPR036271">
    <property type="entry name" value="Tet_transcr_reg_TetR-rel_C_sf"/>
</dbReference>
<evidence type="ECO:0000256" key="4">
    <source>
        <dbReference type="ARBA" id="ARBA00023163"/>
    </source>
</evidence>
<dbReference type="Pfam" id="PF13977">
    <property type="entry name" value="TetR_C_6"/>
    <property type="match status" value="1"/>
</dbReference>
<evidence type="ECO:0000259" key="6">
    <source>
        <dbReference type="PROSITE" id="PS50977"/>
    </source>
</evidence>
<keyword evidence="1" id="KW-0678">Repressor</keyword>
<dbReference type="AlphaFoldDB" id="A0A1G6RHB3"/>
<dbReference type="Pfam" id="PF00440">
    <property type="entry name" value="TetR_N"/>
    <property type="match status" value="1"/>
</dbReference>
<dbReference type="SUPFAM" id="SSF48498">
    <property type="entry name" value="Tetracyclin repressor-like, C-terminal domain"/>
    <property type="match status" value="1"/>
</dbReference>
<accession>A0A1G6RHB3</accession>
<evidence type="ECO:0000256" key="2">
    <source>
        <dbReference type="ARBA" id="ARBA00023015"/>
    </source>
</evidence>
<dbReference type="InterPro" id="IPR050109">
    <property type="entry name" value="HTH-type_TetR-like_transc_reg"/>
</dbReference>
<dbReference type="GO" id="GO:0003700">
    <property type="term" value="F:DNA-binding transcription factor activity"/>
    <property type="evidence" value="ECO:0007669"/>
    <property type="project" value="TreeGrafter"/>
</dbReference>
<name>A0A1G6RHB3_9ACTN</name>
<gene>
    <name evidence="7" type="ORF">SAMN05216270_101490</name>
</gene>
<evidence type="ECO:0000313" key="7">
    <source>
        <dbReference type="EMBL" id="SDD03958.1"/>
    </source>
</evidence>
<keyword evidence="2" id="KW-0805">Transcription regulation</keyword>
<evidence type="ECO:0000256" key="3">
    <source>
        <dbReference type="ARBA" id="ARBA00023125"/>
    </source>
</evidence>
<dbReference type="SUPFAM" id="SSF46689">
    <property type="entry name" value="Homeodomain-like"/>
    <property type="match status" value="1"/>
</dbReference>
<keyword evidence="4" id="KW-0804">Transcription</keyword>
<evidence type="ECO:0000256" key="1">
    <source>
        <dbReference type="ARBA" id="ARBA00022491"/>
    </source>
</evidence>
<feature type="domain" description="HTH tetR-type" evidence="6">
    <location>
        <begin position="1"/>
        <end position="55"/>
    </location>
</feature>
<dbReference type="InterPro" id="IPR001647">
    <property type="entry name" value="HTH_TetR"/>
</dbReference>
<dbReference type="PANTHER" id="PTHR30055">
    <property type="entry name" value="HTH-TYPE TRANSCRIPTIONAL REGULATOR RUTR"/>
    <property type="match status" value="1"/>
</dbReference>
<dbReference type="InterPro" id="IPR039538">
    <property type="entry name" value="BetI_C"/>
</dbReference>